<dbReference type="Proteomes" id="UP000003561">
    <property type="component" value="Unassembled WGS sequence"/>
</dbReference>
<evidence type="ECO:0000313" key="2">
    <source>
        <dbReference type="EMBL" id="EEG94895.1"/>
    </source>
</evidence>
<evidence type="ECO:0000313" key="3">
    <source>
        <dbReference type="Proteomes" id="UP000003561"/>
    </source>
</evidence>
<name>C0FR34_9FIRM</name>
<accession>C0FR34</accession>
<gene>
    <name evidence="2" type="ORF">ROSEINA2194_01187</name>
</gene>
<sequence>MTSSSPVHFIFLFVISCLILYIHCRIGNFKAELEIKKVDTTINRIYFS</sequence>
<dbReference type="EMBL" id="ACFY01000052">
    <property type="protein sequence ID" value="EEG94895.1"/>
    <property type="molecule type" value="Genomic_DNA"/>
</dbReference>
<proteinExistence type="predicted"/>
<protein>
    <submittedName>
        <fullName evidence="2">Uncharacterized protein</fullName>
    </submittedName>
</protein>
<reference evidence="2 3" key="1">
    <citation type="submission" date="2009-02" db="EMBL/GenBank/DDBJ databases">
        <authorList>
            <person name="Fulton L."/>
            <person name="Clifton S."/>
            <person name="Fulton B."/>
            <person name="Xu J."/>
            <person name="Minx P."/>
            <person name="Pepin K.H."/>
            <person name="Johnson M."/>
            <person name="Bhonagiri V."/>
            <person name="Nash W.E."/>
            <person name="Mardis E.R."/>
            <person name="Wilson R.K."/>
        </authorList>
    </citation>
    <scope>NUCLEOTIDE SEQUENCE [LARGE SCALE GENOMIC DNA]</scope>
    <source>
        <strain evidence="2 3">DSM 16841</strain>
    </source>
</reference>
<keyword evidence="1" id="KW-0472">Membrane</keyword>
<organism evidence="2 3">
    <name type="scientific">Roseburia inulinivorans DSM 16841</name>
    <dbReference type="NCBI Taxonomy" id="622312"/>
    <lineage>
        <taxon>Bacteria</taxon>
        <taxon>Bacillati</taxon>
        <taxon>Bacillota</taxon>
        <taxon>Clostridia</taxon>
        <taxon>Lachnospirales</taxon>
        <taxon>Lachnospiraceae</taxon>
        <taxon>Roseburia</taxon>
    </lineage>
</organism>
<dbReference type="AlphaFoldDB" id="C0FR34"/>
<keyword evidence="1" id="KW-0812">Transmembrane</keyword>
<keyword evidence="1" id="KW-1133">Transmembrane helix</keyword>
<comment type="caution">
    <text evidence="2">The sequence shown here is derived from an EMBL/GenBank/DDBJ whole genome shotgun (WGS) entry which is preliminary data.</text>
</comment>
<reference evidence="2 3" key="2">
    <citation type="submission" date="2009-03" db="EMBL/GenBank/DDBJ databases">
        <title>Draft genome sequence of Roseburia inulinivorans (DSM 16841).</title>
        <authorList>
            <person name="Sudarsanam P."/>
            <person name="Ley R."/>
            <person name="Guruge J."/>
            <person name="Turnbaugh P.J."/>
            <person name="Mahowald M."/>
            <person name="Liep D."/>
            <person name="Gordon J."/>
        </authorList>
    </citation>
    <scope>NUCLEOTIDE SEQUENCE [LARGE SCALE GENOMIC DNA]</scope>
    <source>
        <strain evidence="2 3">DSM 16841</strain>
    </source>
</reference>
<evidence type="ECO:0000256" key="1">
    <source>
        <dbReference type="SAM" id="Phobius"/>
    </source>
</evidence>
<feature type="transmembrane region" description="Helical" evidence="1">
    <location>
        <begin position="6"/>
        <end position="24"/>
    </location>
</feature>